<proteinExistence type="predicted"/>
<reference evidence="1" key="1">
    <citation type="submission" date="2021-06" db="EMBL/GenBank/DDBJ databases">
        <authorList>
            <person name="Kallberg Y."/>
            <person name="Tangrot J."/>
            <person name="Rosling A."/>
        </authorList>
    </citation>
    <scope>NUCLEOTIDE SEQUENCE</scope>
    <source>
        <strain evidence="1">MA461A</strain>
    </source>
</reference>
<feature type="non-terminal residue" evidence="1">
    <location>
        <position position="1"/>
    </location>
</feature>
<name>A0ACA9SX09_9GLOM</name>
<sequence>KVTIFHSFNSKDKVSILSDSSPENDQDLKLLEVEVNTSTEDTEDEDDNKESSDDDNSEHEGSFNNNEDDRGFCSFSDDDEEGYYYDLNTGETYTKSEH</sequence>
<gene>
    <name evidence="1" type="ORF">RPERSI_LOCUS36276</name>
</gene>
<evidence type="ECO:0000313" key="1">
    <source>
        <dbReference type="EMBL" id="CAG8850823.1"/>
    </source>
</evidence>
<feature type="non-terminal residue" evidence="1">
    <location>
        <position position="98"/>
    </location>
</feature>
<evidence type="ECO:0000313" key="2">
    <source>
        <dbReference type="Proteomes" id="UP000789920"/>
    </source>
</evidence>
<comment type="caution">
    <text evidence="1">The sequence shown here is derived from an EMBL/GenBank/DDBJ whole genome shotgun (WGS) entry which is preliminary data.</text>
</comment>
<organism evidence="1 2">
    <name type="scientific">Racocetra persica</name>
    <dbReference type="NCBI Taxonomy" id="160502"/>
    <lineage>
        <taxon>Eukaryota</taxon>
        <taxon>Fungi</taxon>
        <taxon>Fungi incertae sedis</taxon>
        <taxon>Mucoromycota</taxon>
        <taxon>Glomeromycotina</taxon>
        <taxon>Glomeromycetes</taxon>
        <taxon>Diversisporales</taxon>
        <taxon>Gigasporaceae</taxon>
        <taxon>Racocetra</taxon>
    </lineage>
</organism>
<dbReference type="Proteomes" id="UP000789920">
    <property type="component" value="Unassembled WGS sequence"/>
</dbReference>
<protein>
    <submittedName>
        <fullName evidence="1">933_t:CDS:1</fullName>
    </submittedName>
</protein>
<keyword evidence="2" id="KW-1185">Reference proteome</keyword>
<dbReference type="EMBL" id="CAJVQC010172819">
    <property type="protein sequence ID" value="CAG8850823.1"/>
    <property type="molecule type" value="Genomic_DNA"/>
</dbReference>
<accession>A0ACA9SX09</accession>